<dbReference type="InterPro" id="IPR052030">
    <property type="entry name" value="Peptidase_M20/M20A_hydrolases"/>
</dbReference>
<evidence type="ECO:0000313" key="3">
    <source>
        <dbReference type="Proteomes" id="UP000187035"/>
    </source>
</evidence>
<accession>A0A854D5P4</accession>
<proteinExistence type="predicted"/>
<dbReference type="Proteomes" id="UP000187035">
    <property type="component" value="Unassembled WGS sequence"/>
</dbReference>
<dbReference type="FunFam" id="3.30.70.360:FF:000004">
    <property type="entry name" value="Peptidase M20 domain-containing protein 2"/>
    <property type="match status" value="1"/>
</dbReference>
<dbReference type="GO" id="GO:0016805">
    <property type="term" value="F:dipeptidase activity"/>
    <property type="evidence" value="ECO:0007669"/>
    <property type="project" value="InterPro"/>
</dbReference>
<dbReference type="NCBIfam" id="TIGR01891">
    <property type="entry name" value="amidohydrolases"/>
    <property type="match status" value="1"/>
</dbReference>
<dbReference type="EMBL" id="MSRR01000010">
    <property type="protein sequence ID" value="OMG36814.1"/>
    <property type="molecule type" value="Genomic_DNA"/>
</dbReference>
<name>A0A854D5P4_ACTNA</name>
<comment type="caution">
    <text evidence="2">The sequence shown here is derived from an EMBL/GenBank/DDBJ whole genome shotgun (WGS) entry which is preliminary data.</text>
</comment>
<evidence type="ECO:0000313" key="2">
    <source>
        <dbReference type="EMBL" id="OMG36814.1"/>
    </source>
</evidence>
<evidence type="ECO:0000259" key="1">
    <source>
        <dbReference type="Pfam" id="PF07687"/>
    </source>
</evidence>
<dbReference type="GeneID" id="64256110"/>
<dbReference type="PANTHER" id="PTHR30575:SF3">
    <property type="entry name" value="PEPTIDASE M20 DIMERISATION DOMAIN-CONTAINING PROTEIN"/>
    <property type="match status" value="1"/>
</dbReference>
<protein>
    <submittedName>
        <fullName evidence="2">Peptidase M20</fullName>
    </submittedName>
</protein>
<dbReference type="InterPro" id="IPR036264">
    <property type="entry name" value="Bact_exopeptidase_dim_dom"/>
</dbReference>
<feature type="domain" description="Peptidase M20 dimerisation" evidence="1">
    <location>
        <begin position="229"/>
        <end position="321"/>
    </location>
</feature>
<dbReference type="RefSeq" id="WP_076070035.1">
    <property type="nucleotide sequence ID" value="NZ_CP066049.1"/>
</dbReference>
<dbReference type="PANTHER" id="PTHR30575">
    <property type="entry name" value="PEPTIDASE M20"/>
    <property type="match status" value="1"/>
</dbReference>
<dbReference type="InterPro" id="IPR011650">
    <property type="entry name" value="Peptidase_M20_dimer"/>
</dbReference>
<dbReference type="GO" id="GO:0046657">
    <property type="term" value="P:folic acid catabolic process"/>
    <property type="evidence" value="ECO:0007669"/>
    <property type="project" value="TreeGrafter"/>
</dbReference>
<dbReference type="InterPro" id="IPR002933">
    <property type="entry name" value="Peptidase_M20"/>
</dbReference>
<gene>
    <name evidence="2" type="ORF">BKH33_06550</name>
</gene>
<dbReference type="GO" id="GO:0071713">
    <property type="term" value="F:para-aminobenzoyl-glutamate hydrolase activity"/>
    <property type="evidence" value="ECO:0007669"/>
    <property type="project" value="TreeGrafter"/>
</dbReference>
<dbReference type="SUPFAM" id="SSF55031">
    <property type="entry name" value="Bacterial exopeptidase dimerisation domain"/>
    <property type="match status" value="1"/>
</dbReference>
<dbReference type="AlphaFoldDB" id="A0A854D5P4"/>
<sequence length="467" mass="49011">MRDLNDLTRPTTPSGAIQERMIAETEERRGVVGPAPVLPDDAGAPADLRAALGEAVAELAPQIIELSQDIHAHPETGYEEHHAVATVAALLRRHGIEPEVGVYGMDTALRAEISGTVGAGAADAAAGDAGQPAGTIAILAEYDALPGIGHGCGHNVMCANSVGAFLALASLACTRPGALPGRVVLQTTPAEENSTAKEILSVRGMLDGVDAAIQTHSYAHDVTHQTWLGVRRMEVVFHGVPAHAASQPFMGRNALDAATLALTGIGLLRQQMLPMDRLHAIITDGGQVPNIIPERTELSIMVRSKYLETLKEITERVEEVLHGAALMTGTGVEILTSEDSNEVPVRDNGPLLASWARSQRERGRDPLAPGVLPETIAAGTDFGNVSQRVPGIHPLIKVTDRPDVALHTRAMTEAAGAPTGDAAALDGAYGLAAVALDWLHDAELRRAVRADFEATGGAIDVAGFWEE</sequence>
<dbReference type="SUPFAM" id="SSF53187">
    <property type="entry name" value="Zn-dependent exopeptidases"/>
    <property type="match status" value="1"/>
</dbReference>
<reference evidence="2 3" key="1">
    <citation type="submission" date="2016-12" db="EMBL/GenBank/DDBJ databases">
        <title>Genomic comparison of strains in the 'Actinomyces naeslundii' group.</title>
        <authorList>
            <person name="Mughal S.R."/>
            <person name="Do T."/>
            <person name="Gilbert S.C."/>
            <person name="Witherden E.A."/>
            <person name="Didelot X."/>
            <person name="Beighton D."/>
        </authorList>
    </citation>
    <scope>NUCLEOTIDE SEQUENCE [LARGE SCALE GENOMIC DNA]</scope>
    <source>
        <strain evidence="2 3">NCTC 10301</strain>
    </source>
</reference>
<organism evidence="2 3">
    <name type="scientific">Actinomyces naeslundii</name>
    <dbReference type="NCBI Taxonomy" id="1655"/>
    <lineage>
        <taxon>Bacteria</taxon>
        <taxon>Bacillati</taxon>
        <taxon>Actinomycetota</taxon>
        <taxon>Actinomycetes</taxon>
        <taxon>Actinomycetales</taxon>
        <taxon>Actinomycetaceae</taxon>
        <taxon>Actinomyces</taxon>
    </lineage>
</organism>
<dbReference type="Pfam" id="PF07687">
    <property type="entry name" value="M20_dimer"/>
    <property type="match status" value="1"/>
</dbReference>
<dbReference type="InterPro" id="IPR017439">
    <property type="entry name" value="Amidohydrolase"/>
</dbReference>
<dbReference type="PIRSF" id="PIRSF037226">
    <property type="entry name" value="Amidohydrolase_ACY1L2_prd"/>
    <property type="match status" value="1"/>
</dbReference>
<dbReference type="GO" id="GO:0005737">
    <property type="term" value="C:cytoplasm"/>
    <property type="evidence" value="ECO:0007669"/>
    <property type="project" value="TreeGrafter"/>
</dbReference>
<dbReference type="Gene3D" id="3.40.630.10">
    <property type="entry name" value="Zn peptidases"/>
    <property type="match status" value="1"/>
</dbReference>
<dbReference type="Pfam" id="PF01546">
    <property type="entry name" value="Peptidase_M20"/>
    <property type="match status" value="1"/>
</dbReference>
<dbReference type="Gene3D" id="3.30.70.360">
    <property type="match status" value="1"/>
</dbReference>
<dbReference type="InterPro" id="IPR017144">
    <property type="entry name" value="Xaa-Arg_dipeptidase"/>
</dbReference>